<comment type="similarity">
    <text evidence="3">Belongs to the Maf family. YhdE subfamily.</text>
</comment>
<gene>
    <name evidence="4" type="ORF">AAIG11_00800</name>
</gene>
<comment type="caution">
    <text evidence="4">The sequence shown here is derived from an EMBL/GenBank/DDBJ whole genome shotgun (WGS) entry which is preliminary data.</text>
</comment>
<proteinExistence type="inferred from homology"/>
<dbReference type="InterPro" id="IPR003697">
    <property type="entry name" value="Maf-like"/>
</dbReference>
<comment type="cofactor">
    <cofactor evidence="1 3">
        <name>a divalent metal cation</name>
        <dbReference type="ChEBI" id="CHEBI:60240"/>
    </cofactor>
</comment>
<dbReference type="SUPFAM" id="SSF52972">
    <property type="entry name" value="ITPase-like"/>
    <property type="match status" value="1"/>
</dbReference>
<sequence length="198" mass="21920">MELILASGSPRRSEILSMLTLRYRVQTSHVDEAEILLKMPQATPRELVQRLSSAKSQAVASQLDEGLVLGADTIVVLEDQIYGKPVDEQELRHMMQAFSGKTHQVFTGVTLTQATGRHSVSLTAVTDVTFRPISDEELEWYVTHANYGDKAGGYAIQEHAALFVEGIQGCYYNVMGLPVQETLALFQLMGTSWRVFGS</sequence>
<feature type="site" description="Important for substrate specificity" evidence="3">
    <location>
        <position position="73"/>
    </location>
</feature>
<evidence type="ECO:0000256" key="3">
    <source>
        <dbReference type="HAMAP-Rule" id="MF_00528"/>
    </source>
</evidence>
<dbReference type="HAMAP" id="MF_00528">
    <property type="entry name" value="Maf"/>
    <property type="match status" value="1"/>
</dbReference>
<dbReference type="CDD" id="cd00555">
    <property type="entry name" value="Maf"/>
    <property type="match status" value="1"/>
</dbReference>
<feature type="active site" description="Proton acceptor" evidence="3">
    <location>
        <position position="72"/>
    </location>
</feature>
<dbReference type="EC" id="3.6.1.9" evidence="3"/>
<comment type="caution">
    <text evidence="3">Lacks conserved residue(s) required for the propagation of feature annotation.</text>
</comment>
<dbReference type="GO" id="GO:0016787">
    <property type="term" value="F:hydrolase activity"/>
    <property type="evidence" value="ECO:0007669"/>
    <property type="project" value="UniProtKB-KW"/>
</dbReference>
<keyword evidence="3" id="KW-0546">Nucleotide metabolism</keyword>
<feature type="site" description="Important for substrate specificity" evidence="3">
    <location>
        <position position="11"/>
    </location>
</feature>
<reference evidence="4 5" key="1">
    <citation type="submission" date="2024-04" db="EMBL/GenBank/DDBJ databases">
        <title>Genome sequencing and metabolic network reconstruction of aminoacids and betaine degradation by Anoxynatronum sibiricum.</title>
        <authorList>
            <person name="Detkova E.N."/>
            <person name="Boltjanskaja Y.V."/>
            <person name="Mardanov A.V."/>
            <person name="Kevbrin V."/>
        </authorList>
    </citation>
    <scope>NUCLEOTIDE SEQUENCE [LARGE SCALE GENOMIC DNA]</scope>
    <source>
        <strain evidence="4 5">Z-7981</strain>
    </source>
</reference>
<protein>
    <recommendedName>
        <fullName evidence="3">dTTP/UTP pyrophosphatase</fullName>
        <shortName evidence="3">dTTPase/UTPase</shortName>
        <ecNumber evidence="3">3.6.1.9</ecNumber>
    </recommendedName>
    <alternativeName>
        <fullName evidence="3">Nucleoside triphosphate pyrophosphatase</fullName>
    </alternativeName>
    <alternativeName>
        <fullName evidence="3">Nucleotide pyrophosphatase</fullName>
        <shortName evidence="3">Nucleotide PPase</shortName>
    </alternativeName>
</protein>
<dbReference type="Gene3D" id="3.90.950.10">
    <property type="match status" value="1"/>
</dbReference>
<keyword evidence="2 3" id="KW-0378">Hydrolase</keyword>
<evidence type="ECO:0000256" key="2">
    <source>
        <dbReference type="ARBA" id="ARBA00022801"/>
    </source>
</evidence>
<evidence type="ECO:0000256" key="1">
    <source>
        <dbReference type="ARBA" id="ARBA00001968"/>
    </source>
</evidence>
<dbReference type="PANTHER" id="PTHR43213">
    <property type="entry name" value="BIFUNCTIONAL DTTP/UTP PYROPHOSPHATASE/METHYLTRANSFERASE PROTEIN-RELATED"/>
    <property type="match status" value="1"/>
</dbReference>
<dbReference type="PANTHER" id="PTHR43213:SF5">
    <property type="entry name" value="BIFUNCTIONAL DTTP_UTP PYROPHOSPHATASE_METHYLTRANSFERASE PROTEIN-RELATED"/>
    <property type="match status" value="1"/>
</dbReference>
<dbReference type="EMBL" id="JBCITM010000001">
    <property type="protein sequence ID" value="MEN1758997.1"/>
    <property type="molecule type" value="Genomic_DNA"/>
</dbReference>
<dbReference type="PIRSF" id="PIRSF006305">
    <property type="entry name" value="Maf"/>
    <property type="match status" value="1"/>
</dbReference>
<comment type="subcellular location">
    <subcellularLocation>
        <location evidence="3">Cytoplasm</location>
    </subcellularLocation>
</comment>
<comment type="function">
    <text evidence="3">Nucleoside triphosphate pyrophosphatase that hydrolyzes dTTP and UTP. May have a dual role in cell division arrest and in preventing the incorporation of modified nucleotides into cellular nucleic acids.</text>
</comment>
<comment type="catalytic activity">
    <reaction evidence="3">
        <text>dTTP + H2O = dTMP + diphosphate + H(+)</text>
        <dbReference type="Rhea" id="RHEA:28534"/>
        <dbReference type="ChEBI" id="CHEBI:15377"/>
        <dbReference type="ChEBI" id="CHEBI:15378"/>
        <dbReference type="ChEBI" id="CHEBI:33019"/>
        <dbReference type="ChEBI" id="CHEBI:37568"/>
        <dbReference type="ChEBI" id="CHEBI:63528"/>
        <dbReference type="EC" id="3.6.1.9"/>
    </reaction>
</comment>
<dbReference type="InterPro" id="IPR029001">
    <property type="entry name" value="ITPase-like_fam"/>
</dbReference>
<dbReference type="NCBIfam" id="TIGR00172">
    <property type="entry name" value="maf"/>
    <property type="match status" value="1"/>
</dbReference>
<dbReference type="RefSeq" id="WP_343184380.1">
    <property type="nucleotide sequence ID" value="NZ_JBCITM010000001.1"/>
</dbReference>
<organism evidence="4 5">
    <name type="scientific">Anoxynatronum sibiricum</name>
    <dbReference type="NCBI Taxonomy" id="210623"/>
    <lineage>
        <taxon>Bacteria</taxon>
        <taxon>Bacillati</taxon>
        <taxon>Bacillota</taxon>
        <taxon>Clostridia</taxon>
        <taxon>Eubacteriales</taxon>
        <taxon>Clostridiaceae</taxon>
        <taxon>Anoxynatronum</taxon>
    </lineage>
</organism>
<evidence type="ECO:0000313" key="5">
    <source>
        <dbReference type="Proteomes" id="UP001407405"/>
    </source>
</evidence>
<name>A0ABU9VP97_9CLOT</name>
<feature type="site" description="Important for substrate specificity" evidence="3">
    <location>
        <position position="157"/>
    </location>
</feature>
<dbReference type="Pfam" id="PF02545">
    <property type="entry name" value="Maf"/>
    <property type="match status" value="1"/>
</dbReference>
<accession>A0ABU9VP97</accession>
<comment type="catalytic activity">
    <reaction evidence="3">
        <text>UTP + H2O = UMP + diphosphate + H(+)</text>
        <dbReference type="Rhea" id="RHEA:29395"/>
        <dbReference type="ChEBI" id="CHEBI:15377"/>
        <dbReference type="ChEBI" id="CHEBI:15378"/>
        <dbReference type="ChEBI" id="CHEBI:33019"/>
        <dbReference type="ChEBI" id="CHEBI:46398"/>
        <dbReference type="ChEBI" id="CHEBI:57865"/>
        <dbReference type="EC" id="3.6.1.9"/>
    </reaction>
</comment>
<evidence type="ECO:0000313" key="4">
    <source>
        <dbReference type="EMBL" id="MEN1758997.1"/>
    </source>
</evidence>
<keyword evidence="3" id="KW-0963">Cytoplasm</keyword>
<keyword evidence="5" id="KW-1185">Reference proteome</keyword>
<dbReference type="Proteomes" id="UP001407405">
    <property type="component" value="Unassembled WGS sequence"/>
</dbReference>